<dbReference type="Proteomes" id="UP000320239">
    <property type="component" value="Unassembled WGS sequence"/>
</dbReference>
<evidence type="ECO:0000313" key="2">
    <source>
        <dbReference type="EMBL" id="TWG24392.1"/>
    </source>
</evidence>
<organism evidence="2 3">
    <name type="scientific">Actinoplanes teichomyceticus</name>
    <dbReference type="NCBI Taxonomy" id="1867"/>
    <lineage>
        <taxon>Bacteria</taxon>
        <taxon>Bacillati</taxon>
        <taxon>Actinomycetota</taxon>
        <taxon>Actinomycetes</taxon>
        <taxon>Micromonosporales</taxon>
        <taxon>Micromonosporaceae</taxon>
        <taxon>Actinoplanes</taxon>
    </lineage>
</organism>
<gene>
    <name evidence="2" type="ORF">FHX34_102948</name>
</gene>
<keyword evidence="3" id="KW-1185">Reference proteome</keyword>
<comment type="caution">
    <text evidence="2">The sequence shown here is derived from an EMBL/GenBank/DDBJ whole genome shotgun (WGS) entry which is preliminary data.</text>
</comment>
<sequence length="99" mass="10568">MVAVFASFLINANPIVKMCGPGRPVAVDATVVRCLLAPAVMILIGQRQWRLPGPLHALLPKISIEADPAPPTTGRTASRDASRGRWPPRPAASHRRTSA</sequence>
<dbReference type="AlphaFoldDB" id="A0A561WKJ7"/>
<name>A0A561WKJ7_ACTTI</name>
<accession>A0A561WKJ7</accession>
<proteinExistence type="predicted"/>
<evidence type="ECO:0000256" key="1">
    <source>
        <dbReference type="SAM" id="MobiDB-lite"/>
    </source>
</evidence>
<evidence type="ECO:0000313" key="3">
    <source>
        <dbReference type="Proteomes" id="UP000320239"/>
    </source>
</evidence>
<feature type="region of interest" description="Disordered" evidence="1">
    <location>
        <begin position="65"/>
        <end position="99"/>
    </location>
</feature>
<protein>
    <submittedName>
        <fullName evidence="2">Uncharacterized protein</fullName>
    </submittedName>
</protein>
<dbReference type="EMBL" id="VIWY01000002">
    <property type="protein sequence ID" value="TWG24392.1"/>
    <property type="molecule type" value="Genomic_DNA"/>
</dbReference>
<reference evidence="2 3" key="1">
    <citation type="submission" date="2019-06" db="EMBL/GenBank/DDBJ databases">
        <title>Sequencing the genomes of 1000 actinobacteria strains.</title>
        <authorList>
            <person name="Klenk H.-P."/>
        </authorList>
    </citation>
    <scope>NUCLEOTIDE SEQUENCE [LARGE SCALE GENOMIC DNA]</scope>
    <source>
        <strain evidence="2 3">DSM 43866</strain>
    </source>
</reference>